<reference evidence="3 4" key="1">
    <citation type="journal article" date="2018" name="BMC Genomics">
        <title>Comparative genome analyses reveal sequence features reflecting distinct modes of host-adaptation between dicot and monocot powdery mildew.</title>
        <authorList>
            <person name="Wu Y."/>
            <person name="Ma X."/>
            <person name="Pan Z."/>
            <person name="Kale S.D."/>
            <person name="Song Y."/>
            <person name="King H."/>
            <person name="Zhang Q."/>
            <person name="Presley C."/>
            <person name="Deng X."/>
            <person name="Wei C.I."/>
            <person name="Xiao S."/>
        </authorList>
    </citation>
    <scope>NUCLEOTIDE SEQUENCE [LARGE SCALE GENOMIC DNA]</scope>
    <source>
        <strain evidence="3">UMSG3</strain>
    </source>
</reference>
<protein>
    <submittedName>
        <fullName evidence="3">Uncharacterized protein</fullName>
    </submittedName>
</protein>
<feature type="compositionally biased region" description="Basic and acidic residues" evidence="2">
    <location>
        <begin position="28"/>
        <end position="42"/>
    </location>
</feature>
<evidence type="ECO:0000256" key="2">
    <source>
        <dbReference type="SAM" id="MobiDB-lite"/>
    </source>
</evidence>
<feature type="region of interest" description="Disordered" evidence="2">
    <location>
        <begin position="1"/>
        <end position="68"/>
    </location>
</feature>
<evidence type="ECO:0000313" key="4">
    <source>
        <dbReference type="Proteomes" id="UP000283383"/>
    </source>
</evidence>
<dbReference type="EMBL" id="MCBQ01005799">
    <property type="protein sequence ID" value="RKF79161.1"/>
    <property type="molecule type" value="Genomic_DNA"/>
</dbReference>
<dbReference type="Proteomes" id="UP000283383">
    <property type="component" value="Unassembled WGS sequence"/>
</dbReference>
<evidence type="ECO:0000313" key="3">
    <source>
        <dbReference type="EMBL" id="RKF79161.1"/>
    </source>
</evidence>
<organism evidence="3 4">
    <name type="scientific">Golovinomyces cichoracearum</name>
    <dbReference type="NCBI Taxonomy" id="62708"/>
    <lineage>
        <taxon>Eukaryota</taxon>
        <taxon>Fungi</taxon>
        <taxon>Dikarya</taxon>
        <taxon>Ascomycota</taxon>
        <taxon>Pezizomycotina</taxon>
        <taxon>Leotiomycetes</taxon>
        <taxon>Erysiphales</taxon>
        <taxon>Erysiphaceae</taxon>
        <taxon>Golovinomyces</taxon>
    </lineage>
</organism>
<feature type="non-terminal residue" evidence="3">
    <location>
        <position position="1"/>
    </location>
</feature>
<evidence type="ECO:0000256" key="1">
    <source>
        <dbReference type="SAM" id="Coils"/>
    </source>
</evidence>
<gene>
    <name evidence="3" type="ORF">GcM3_057029</name>
</gene>
<feature type="coiled-coil region" evidence="1">
    <location>
        <begin position="74"/>
        <end position="108"/>
    </location>
</feature>
<sequence length="149" mass="17047">PPLSQVQREKSENVDPFVAGQSSPLSELDEHHTSDNRSHGEKPANFTLRSTNVRKRGSNKKSTENIVESSLSNDRELLEILKSLQAEMTEQRKENAELRKEIEHMKQLKQPSHPLQIPQESFFSLKLDIGPILTMKPWLLQGLPRFLKA</sequence>
<keyword evidence="4" id="KW-1185">Reference proteome</keyword>
<keyword evidence="1" id="KW-0175">Coiled coil</keyword>
<comment type="caution">
    <text evidence="3">The sequence shown here is derived from an EMBL/GenBank/DDBJ whole genome shotgun (WGS) entry which is preliminary data.</text>
</comment>
<proteinExistence type="predicted"/>
<dbReference type="AlphaFoldDB" id="A0A420IX79"/>
<name>A0A420IX79_9PEZI</name>
<accession>A0A420IX79</accession>